<name>A0ABV9YL26_9PSEU</name>
<evidence type="ECO:0000256" key="1">
    <source>
        <dbReference type="SAM" id="MobiDB-lite"/>
    </source>
</evidence>
<sequence length="385" mass="41184">MTTGGTVVRSSVTHAQQPSKGQRWVDDPRLVRHLPTFLAVLVFLGCFVRIRQRWFIQGMSGFGYDTWVVQSTIDGTAIAPNQYRPLMPWVDHLVSMGTGLPLPTAILGADFALLVVTVVLLYRLSCQLGAPALLLAAAGSWAYWVAKLDHWHPEVMLLTVIVAAATTCLLNERPNAAALFALGVLACGARTDYAAGLGLVLIAVGVHRRRRPLMLVGLGVGGSAVVSTVLLAQVFYPQAAYRTAVVQLPFNLTSGSWAMVLLFYGALLVTPVLLAARRRGLPPMSFALAWFSLQFAATFVVGRVEESRIFMPFAPVLAVAAVMAWRELQSGQPPGPSSSAHLMPAHAGEGLEPIARPRGDDGRSLQPVTGAVPAGATVVLHRETG</sequence>
<feature type="transmembrane region" description="Helical" evidence="2">
    <location>
        <begin position="30"/>
        <end position="50"/>
    </location>
</feature>
<gene>
    <name evidence="3" type="ORF">ACFPBZ_10895</name>
</gene>
<evidence type="ECO:0008006" key="5">
    <source>
        <dbReference type="Google" id="ProtNLM"/>
    </source>
</evidence>
<keyword evidence="2" id="KW-0812">Transmembrane</keyword>
<feature type="transmembrane region" description="Helical" evidence="2">
    <location>
        <begin position="213"/>
        <end position="236"/>
    </location>
</feature>
<keyword evidence="2" id="KW-1133">Transmembrane helix</keyword>
<keyword evidence="2" id="KW-0472">Membrane</keyword>
<dbReference type="EMBL" id="JBHSIV010000009">
    <property type="protein sequence ID" value="MFC5062713.1"/>
    <property type="molecule type" value="Genomic_DNA"/>
</dbReference>
<evidence type="ECO:0000256" key="2">
    <source>
        <dbReference type="SAM" id="Phobius"/>
    </source>
</evidence>
<organism evidence="3 4">
    <name type="scientific">Actinomycetospora atypica</name>
    <dbReference type="NCBI Taxonomy" id="1290095"/>
    <lineage>
        <taxon>Bacteria</taxon>
        <taxon>Bacillati</taxon>
        <taxon>Actinomycetota</taxon>
        <taxon>Actinomycetes</taxon>
        <taxon>Pseudonocardiales</taxon>
        <taxon>Pseudonocardiaceae</taxon>
        <taxon>Actinomycetospora</taxon>
    </lineage>
</organism>
<comment type="caution">
    <text evidence="3">The sequence shown here is derived from an EMBL/GenBank/DDBJ whole genome shotgun (WGS) entry which is preliminary data.</text>
</comment>
<accession>A0ABV9YL26</accession>
<feature type="transmembrane region" description="Helical" evidence="2">
    <location>
        <begin position="286"/>
        <end position="303"/>
    </location>
</feature>
<feature type="region of interest" description="Disordered" evidence="1">
    <location>
        <begin position="1"/>
        <end position="20"/>
    </location>
</feature>
<protein>
    <recommendedName>
        <fullName evidence="5">Glycosyltransferase RgtA/B/C/D-like domain-containing protein</fullName>
    </recommendedName>
</protein>
<feature type="compositionally biased region" description="Low complexity" evidence="1">
    <location>
        <begin position="1"/>
        <end position="13"/>
    </location>
</feature>
<feature type="transmembrane region" description="Helical" evidence="2">
    <location>
        <begin position="256"/>
        <end position="274"/>
    </location>
</feature>
<feature type="transmembrane region" description="Helical" evidence="2">
    <location>
        <begin position="102"/>
        <end position="122"/>
    </location>
</feature>
<proteinExistence type="predicted"/>
<reference evidence="4" key="1">
    <citation type="journal article" date="2019" name="Int. J. Syst. Evol. Microbiol.">
        <title>The Global Catalogue of Microorganisms (GCM) 10K type strain sequencing project: providing services to taxonomists for standard genome sequencing and annotation.</title>
        <authorList>
            <consortium name="The Broad Institute Genomics Platform"/>
            <consortium name="The Broad Institute Genome Sequencing Center for Infectious Disease"/>
            <person name="Wu L."/>
            <person name="Ma J."/>
        </authorList>
    </citation>
    <scope>NUCLEOTIDE SEQUENCE [LARGE SCALE GENOMIC DNA]</scope>
    <source>
        <strain evidence="4">CGMCC 4.7093</strain>
    </source>
</reference>
<evidence type="ECO:0000313" key="3">
    <source>
        <dbReference type="EMBL" id="MFC5062713.1"/>
    </source>
</evidence>
<dbReference type="Proteomes" id="UP001595947">
    <property type="component" value="Unassembled WGS sequence"/>
</dbReference>
<evidence type="ECO:0000313" key="4">
    <source>
        <dbReference type="Proteomes" id="UP001595947"/>
    </source>
</evidence>
<feature type="transmembrane region" description="Helical" evidence="2">
    <location>
        <begin position="178"/>
        <end position="206"/>
    </location>
</feature>
<keyword evidence="4" id="KW-1185">Reference proteome</keyword>
<dbReference type="RefSeq" id="WP_378036064.1">
    <property type="nucleotide sequence ID" value="NZ_JBHSIV010000009.1"/>
</dbReference>
<feature type="transmembrane region" description="Helical" evidence="2">
    <location>
        <begin position="128"/>
        <end position="146"/>
    </location>
</feature>